<feature type="compositionally biased region" description="Polar residues" evidence="1">
    <location>
        <begin position="96"/>
        <end position="106"/>
    </location>
</feature>
<name>A0A8D8AL36_CULPI</name>
<organism evidence="2">
    <name type="scientific">Culex pipiens</name>
    <name type="common">House mosquito</name>
    <dbReference type="NCBI Taxonomy" id="7175"/>
    <lineage>
        <taxon>Eukaryota</taxon>
        <taxon>Metazoa</taxon>
        <taxon>Ecdysozoa</taxon>
        <taxon>Arthropoda</taxon>
        <taxon>Hexapoda</taxon>
        <taxon>Insecta</taxon>
        <taxon>Pterygota</taxon>
        <taxon>Neoptera</taxon>
        <taxon>Endopterygota</taxon>
        <taxon>Diptera</taxon>
        <taxon>Nematocera</taxon>
        <taxon>Culicoidea</taxon>
        <taxon>Culicidae</taxon>
        <taxon>Culicinae</taxon>
        <taxon>Culicini</taxon>
        <taxon>Culex</taxon>
        <taxon>Culex</taxon>
    </lineage>
</organism>
<dbReference type="AlphaFoldDB" id="A0A8D8AL36"/>
<evidence type="ECO:0000256" key="1">
    <source>
        <dbReference type="SAM" id="MobiDB-lite"/>
    </source>
</evidence>
<feature type="region of interest" description="Disordered" evidence="1">
    <location>
        <begin position="30"/>
        <end position="123"/>
    </location>
</feature>
<feature type="compositionally biased region" description="Basic and acidic residues" evidence="1">
    <location>
        <begin position="53"/>
        <end position="66"/>
    </location>
</feature>
<proteinExistence type="predicted"/>
<sequence>MVERGGLWISSGGSQQLLCRSEAEKFTKEYQKNAGSNEGPKAGLCARQIGQKENPKKIRQTEREAQIDLEQAGGTRGRHRYQPAAGRTGEEHEPNSLPNANHQTAGRLTARWTKRSSSLLVLS</sequence>
<evidence type="ECO:0000313" key="2">
    <source>
        <dbReference type="EMBL" id="CAG6459294.1"/>
    </source>
</evidence>
<reference evidence="2" key="1">
    <citation type="submission" date="2021-05" db="EMBL/GenBank/DDBJ databases">
        <authorList>
            <person name="Alioto T."/>
            <person name="Alioto T."/>
            <person name="Gomez Garrido J."/>
        </authorList>
    </citation>
    <scope>NUCLEOTIDE SEQUENCE</scope>
</reference>
<protein>
    <submittedName>
        <fullName evidence="2">(northern house mosquito) hypothetical protein</fullName>
    </submittedName>
</protein>
<accession>A0A8D8AL36</accession>
<dbReference type="EMBL" id="HBUE01037205">
    <property type="protein sequence ID" value="CAG6459294.1"/>
    <property type="molecule type" value="Transcribed_RNA"/>
</dbReference>